<accession>Q117I3</accession>
<feature type="domain" description="DNA methylase N-4/N-6" evidence="3">
    <location>
        <begin position="34"/>
        <end position="97"/>
    </location>
</feature>
<protein>
    <recommendedName>
        <fullName evidence="3">DNA methylase N-4/N-6 domain-containing protein</fullName>
    </recommendedName>
</protein>
<dbReference type="REBASE" id="13419">
    <property type="entry name" value="M.TerORF950P"/>
</dbReference>
<dbReference type="HOGENOM" id="CLU_540502_0_0_3"/>
<dbReference type="InterPro" id="IPR001091">
    <property type="entry name" value="RM_Methyltransferase"/>
</dbReference>
<dbReference type="STRING" id="203124.Tery_0950"/>
<dbReference type="Gene3D" id="3.40.50.150">
    <property type="entry name" value="Vaccinia Virus protein VP39"/>
    <property type="match status" value="2"/>
</dbReference>
<dbReference type="SUPFAM" id="SSF53335">
    <property type="entry name" value="S-adenosyl-L-methionine-dependent methyltransferases"/>
    <property type="match status" value="2"/>
</dbReference>
<evidence type="ECO:0000256" key="2">
    <source>
        <dbReference type="ARBA" id="ARBA00022679"/>
    </source>
</evidence>
<dbReference type="PRINTS" id="PR00508">
    <property type="entry name" value="S21N4MTFRASE"/>
</dbReference>
<dbReference type="EMBL" id="CP000393">
    <property type="protein sequence ID" value="ABG50341.1"/>
    <property type="molecule type" value="Genomic_DNA"/>
</dbReference>
<sequence length="501" mass="57576">MTDKNNLPKQLSLFNLNSTNIEDLATPKGYKGIAAFHKYWGKKPIECLSFLIESLTTENDIILDPFLGSGLVARESISRKRRFIGIDINPISVELAKMLIDLPSHLHLREILSSFEENIKPKIEATYTLDDGNIASHYLWEEEKIKSVWTIAKGGRKREERIPTEYDYNLIEQFQNYQPKIPREINLFQNSRINTKDNFKLTDLLTCRALHNIDILLEAINQQDNELKKALLLSLTSASGQMSKMVFAITGRGKNKNQPTKKIEVGSWVIGYWRPTLHFEINVWNCFERRVKKLIKAIDEIDDINTSNLSGQLIDVVNYKANVAIVEGDNRKVLSECPDEIISLIVADPPHSDRIPYLELSEMWNSLIGKKPNFSDEIVISNAVIRGKDRKTYIKEMGIFFDNTARILKPGGILALFFNSKDREIWNFLNQIILSSTEINFRGYFPMKYSSNSVLQNNRTGSLKHDFVLIYQKSGKRSSEFFQSLIVIPGWRSEFPNYADN</sequence>
<gene>
    <name evidence="4" type="ordered locus">Tery_0950</name>
</gene>
<dbReference type="OrthoDB" id="9800801at2"/>
<dbReference type="eggNOG" id="COG1743">
    <property type="taxonomic scope" value="Bacteria"/>
</dbReference>
<organism evidence="4">
    <name type="scientific">Trichodesmium erythraeum (strain IMS101)</name>
    <dbReference type="NCBI Taxonomy" id="203124"/>
    <lineage>
        <taxon>Bacteria</taxon>
        <taxon>Bacillati</taxon>
        <taxon>Cyanobacteriota</taxon>
        <taxon>Cyanophyceae</taxon>
        <taxon>Oscillatoriophycideae</taxon>
        <taxon>Oscillatoriales</taxon>
        <taxon>Microcoleaceae</taxon>
        <taxon>Trichodesmium</taxon>
    </lineage>
</organism>
<dbReference type="RefSeq" id="WP_011610729.1">
    <property type="nucleotide sequence ID" value="NC_008312.1"/>
</dbReference>
<keyword evidence="2" id="KW-0808">Transferase</keyword>
<dbReference type="eggNOG" id="COG0863">
    <property type="taxonomic scope" value="Bacteria"/>
</dbReference>
<dbReference type="InterPro" id="IPR002941">
    <property type="entry name" value="DNA_methylase_N4/N6"/>
</dbReference>
<name>Q117I3_TRIEI</name>
<reference evidence="4" key="1">
    <citation type="submission" date="2006-06" db="EMBL/GenBank/DDBJ databases">
        <title>Complete sequence of Trichodesmium erythraeum IMS101.</title>
        <authorList>
            <consortium name="US DOE Joint Genome Institute"/>
            <person name="Copeland A."/>
            <person name="Lucas S."/>
            <person name="Lapidus A."/>
            <person name="Barry K."/>
            <person name="Detter J.C."/>
            <person name="Glavina del Rio T."/>
            <person name="Hammon N."/>
            <person name="Israni S."/>
            <person name="Dalin E."/>
            <person name="Tice H."/>
            <person name="Pitluck S."/>
            <person name="Kiss H."/>
            <person name="Munk A.C."/>
            <person name="Brettin T."/>
            <person name="Bruce D."/>
            <person name="Han C."/>
            <person name="Tapia R."/>
            <person name="Gilna P."/>
            <person name="Schmutz J."/>
            <person name="Larimer F."/>
            <person name="Land M."/>
            <person name="Hauser L."/>
            <person name="Kyrpides N."/>
            <person name="Kim E."/>
            <person name="Richardson P."/>
        </authorList>
    </citation>
    <scope>NUCLEOTIDE SEQUENCE [LARGE SCALE GENOMIC DNA]</scope>
    <source>
        <strain evidence="4">IMS101</strain>
    </source>
</reference>
<dbReference type="GO" id="GO:0032259">
    <property type="term" value="P:methylation"/>
    <property type="evidence" value="ECO:0007669"/>
    <property type="project" value="UniProtKB-KW"/>
</dbReference>
<evidence type="ECO:0000259" key="3">
    <source>
        <dbReference type="Pfam" id="PF01555"/>
    </source>
</evidence>
<dbReference type="GO" id="GO:0003677">
    <property type="term" value="F:DNA binding"/>
    <property type="evidence" value="ECO:0007669"/>
    <property type="project" value="InterPro"/>
</dbReference>
<dbReference type="KEGG" id="ter:Tery_0950"/>
<dbReference type="GO" id="GO:0008170">
    <property type="term" value="F:N-methyltransferase activity"/>
    <property type="evidence" value="ECO:0007669"/>
    <property type="project" value="InterPro"/>
</dbReference>
<proteinExistence type="predicted"/>
<dbReference type="AlphaFoldDB" id="Q117I3"/>
<evidence type="ECO:0000256" key="1">
    <source>
        <dbReference type="ARBA" id="ARBA00022603"/>
    </source>
</evidence>
<keyword evidence="1" id="KW-0489">Methyltransferase</keyword>
<dbReference type="Pfam" id="PF01555">
    <property type="entry name" value="N6_N4_Mtase"/>
    <property type="match status" value="1"/>
</dbReference>
<dbReference type="InterPro" id="IPR029063">
    <property type="entry name" value="SAM-dependent_MTases_sf"/>
</dbReference>
<evidence type="ECO:0000313" key="4">
    <source>
        <dbReference type="EMBL" id="ABG50341.1"/>
    </source>
</evidence>